<proteinExistence type="predicted"/>
<evidence type="ECO:0000313" key="4">
    <source>
        <dbReference type="Proteomes" id="UP000234585"/>
    </source>
</evidence>
<name>A0A2I2FH53_ASPCN</name>
<keyword evidence="4" id="KW-1185">Reference proteome</keyword>
<keyword evidence="2" id="KW-1133">Transmembrane helix</keyword>
<dbReference type="EMBL" id="KZ559126">
    <property type="protein sequence ID" value="PLB39939.1"/>
    <property type="molecule type" value="Genomic_DNA"/>
</dbReference>
<gene>
    <name evidence="3" type="ORF">BDW47DRAFT_123893</name>
</gene>
<dbReference type="Pfam" id="PF12716">
    <property type="entry name" value="Apq12"/>
    <property type="match status" value="1"/>
</dbReference>
<evidence type="ECO:0000256" key="2">
    <source>
        <dbReference type="SAM" id="Phobius"/>
    </source>
</evidence>
<feature type="compositionally biased region" description="Low complexity" evidence="1">
    <location>
        <begin position="161"/>
        <end position="172"/>
    </location>
</feature>
<dbReference type="OrthoDB" id="3559694at2759"/>
<dbReference type="Proteomes" id="UP000234585">
    <property type="component" value="Unassembled WGS sequence"/>
</dbReference>
<feature type="transmembrane region" description="Helical" evidence="2">
    <location>
        <begin position="77"/>
        <end position="94"/>
    </location>
</feature>
<feature type="transmembrane region" description="Helical" evidence="2">
    <location>
        <begin position="101"/>
        <end position="125"/>
    </location>
</feature>
<organism evidence="3 4">
    <name type="scientific">Aspergillus candidus</name>
    <dbReference type="NCBI Taxonomy" id="41067"/>
    <lineage>
        <taxon>Eukaryota</taxon>
        <taxon>Fungi</taxon>
        <taxon>Dikarya</taxon>
        <taxon>Ascomycota</taxon>
        <taxon>Pezizomycotina</taxon>
        <taxon>Eurotiomycetes</taxon>
        <taxon>Eurotiomycetidae</taxon>
        <taxon>Eurotiales</taxon>
        <taxon>Aspergillaceae</taxon>
        <taxon>Aspergillus</taxon>
        <taxon>Aspergillus subgen. Circumdati</taxon>
    </lineage>
</organism>
<dbReference type="GeneID" id="36523306"/>
<keyword evidence="2" id="KW-0812">Transmembrane</keyword>
<accession>A0A2I2FH53</accession>
<dbReference type="RefSeq" id="XP_024673951.1">
    <property type="nucleotide sequence ID" value="XM_024816146.1"/>
</dbReference>
<keyword evidence="2" id="KW-0472">Membrane</keyword>
<evidence type="ECO:0000313" key="3">
    <source>
        <dbReference type="EMBL" id="PLB39939.1"/>
    </source>
</evidence>
<dbReference type="AlphaFoldDB" id="A0A2I2FH53"/>
<dbReference type="InterPro" id="IPR024316">
    <property type="entry name" value="APQ12"/>
</dbReference>
<feature type="region of interest" description="Disordered" evidence="1">
    <location>
        <begin position="157"/>
        <end position="185"/>
    </location>
</feature>
<evidence type="ECO:0000256" key="1">
    <source>
        <dbReference type="SAM" id="MobiDB-lite"/>
    </source>
</evidence>
<sequence length="185" mass="20000">MDYLPENIQTLLTQATTTLPLNHPLLKNLTTLALPLTLPTIMSPTITTHLTTLRETYLNPYMIDPISKLLASSCPDYVSVLVLVAILYISLKVLDYARRVVLFWVRLVLRVLWWGAIFASGYYVYSVGLVQTGRDVGWVLGALGGFVDGFWEGMEGGRGGSSSTSSGGASSSGSGGGYSRKGLFS</sequence>
<protein>
    <submittedName>
        <fullName evidence="3">Nuclear pore assembly and biogenesis-domain-containing protein</fullName>
    </submittedName>
</protein>
<reference evidence="3 4" key="1">
    <citation type="submission" date="2017-12" db="EMBL/GenBank/DDBJ databases">
        <authorList>
            <consortium name="DOE Joint Genome Institute"/>
            <person name="Haridas S."/>
            <person name="Kjaerbolling I."/>
            <person name="Vesth T.C."/>
            <person name="Frisvad J.C."/>
            <person name="Nybo J.L."/>
            <person name="Theobald S."/>
            <person name="Kuo A."/>
            <person name="Bowyer P."/>
            <person name="Matsuda Y."/>
            <person name="Mondo S."/>
            <person name="Lyhne E.K."/>
            <person name="Kogle M.E."/>
            <person name="Clum A."/>
            <person name="Lipzen A."/>
            <person name="Salamov A."/>
            <person name="Ngan C.Y."/>
            <person name="Daum C."/>
            <person name="Chiniquy J."/>
            <person name="Barry K."/>
            <person name="LaButti K."/>
            <person name="Simmons B.A."/>
            <person name="Magnuson J.K."/>
            <person name="Mortensen U.H."/>
            <person name="Larsen T.O."/>
            <person name="Grigoriev I.V."/>
            <person name="Baker S.E."/>
            <person name="Andersen M.R."/>
            <person name="Nordberg H.P."/>
            <person name="Cantor M.N."/>
            <person name="Hua S.X."/>
        </authorList>
    </citation>
    <scope>NUCLEOTIDE SEQUENCE [LARGE SCALE GENOMIC DNA]</scope>
    <source>
        <strain evidence="3 4">CBS 102.13</strain>
    </source>
</reference>